<evidence type="ECO:0000313" key="9">
    <source>
        <dbReference type="EMBL" id="QNO17558.1"/>
    </source>
</evidence>
<dbReference type="Pfam" id="PF00528">
    <property type="entry name" value="BPD_transp_1"/>
    <property type="match status" value="1"/>
</dbReference>
<dbReference type="PANTHER" id="PTHR43744">
    <property type="entry name" value="ABC TRANSPORTER PERMEASE PROTEIN MG189-RELATED-RELATED"/>
    <property type="match status" value="1"/>
</dbReference>
<keyword evidence="3" id="KW-1003">Cell membrane</keyword>
<dbReference type="GO" id="GO:0055085">
    <property type="term" value="P:transmembrane transport"/>
    <property type="evidence" value="ECO:0007669"/>
    <property type="project" value="InterPro"/>
</dbReference>
<proteinExistence type="inferred from homology"/>
<accession>A0A7G9WFU6</accession>
<evidence type="ECO:0000256" key="3">
    <source>
        <dbReference type="ARBA" id="ARBA00022475"/>
    </source>
</evidence>
<dbReference type="EMBL" id="CP060696">
    <property type="protein sequence ID" value="QNO17558.1"/>
    <property type="molecule type" value="Genomic_DNA"/>
</dbReference>
<feature type="transmembrane region" description="Helical" evidence="7">
    <location>
        <begin position="82"/>
        <end position="109"/>
    </location>
</feature>
<dbReference type="InterPro" id="IPR035906">
    <property type="entry name" value="MetI-like_sf"/>
</dbReference>
<feature type="transmembrane region" description="Helical" evidence="7">
    <location>
        <begin position="121"/>
        <end position="142"/>
    </location>
</feature>
<reference evidence="9 10" key="1">
    <citation type="submission" date="2020-08" db="EMBL/GenBank/DDBJ databases">
        <authorList>
            <person name="Ren C."/>
            <person name="Gu Y."/>
            <person name="Xu Y."/>
        </authorList>
    </citation>
    <scope>NUCLEOTIDE SEQUENCE [LARGE SCALE GENOMIC DNA]</scope>
    <source>
        <strain evidence="9 10">LBM18003</strain>
    </source>
</reference>
<dbReference type="PROSITE" id="PS50928">
    <property type="entry name" value="ABC_TM1"/>
    <property type="match status" value="1"/>
</dbReference>
<evidence type="ECO:0000259" key="8">
    <source>
        <dbReference type="PROSITE" id="PS50928"/>
    </source>
</evidence>
<feature type="transmembrane region" description="Helical" evidence="7">
    <location>
        <begin position="198"/>
        <end position="217"/>
    </location>
</feature>
<feature type="transmembrane region" description="Helical" evidence="7">
    <location>
        <begin position="154"/>
        <end position="177"/>
    </location>
</feature>
<organism evidence="9 10">
    <name type="scientific">Caproicibacterium amylolyticum</name>
    <dbReference type="NCBI Taxonomy" id="2766537"/>
    <lineage>
        <taxon>Bacteria</taxon>
        <taxon>Bacillati</taxon>
        <taxon>Bacillota</taxon>
        <taxon>Clostridia</taxon>
        <taxon>Eubacteriales</taxon>
        <taxon>Oscillospiraceae</taxon>
        <taxon>Caproicibacterium</taxon>
    </lineage>
</organism>
<evidence type="ECO:0000256" key="5">
    <source>
        <dbReference type="ARBA" id="ARBA00022989"/>
    </source>
</evidence>
<keyword evidence="6 7" id="KW-0472">Membrane</keyword>
<dbReference type="KEGG" id="caml:H6X83_11545"/>
<gene>
    <name evidence="9" type="ORF">H6X83_11545</name>
</gene>
<evidence type="ECO:0000256" key="2">
    <source>
        <dbReference type="ARBA" id="ARBA00022448"/>
    </source>
</evidence>
<evidence type="ECO:0000313" key="10">
    <source>
        <dbReference type="Proteomes" id="UP000516046"/>
    </source>
</evidence>
<protein>
    <submittedName>
        <fullName evidence="9">Carbohydrate ABC transporter permease</fullName>
    </submittedName>
</protein>
<sequence length="292" mass="32605">MTVANNAETLALKVKQSKRKKVIAWTIAGIFSAIYLVISLAPFIFMVLNSFKQKFEMLVGGVFSIPKSLDFSNYTSALKGNFLHYLMNSVVILAISLIILLFVSACASYPLSRFRFKMRAPIYSVIVACMCIPVHITLIPIFRMAKSTHMYDSIWSLIGPYVAFGVPISVFILTSFMKAIPREIEESSEIDGCNKFQIFFKMILPLSKPGLATLAIYNGVNMWNEFSFAYTLTQSANSRTLPLAVWDFQGQYSMNTPMIMAVLTLSLLPMVIVFIIFQDKLVKGMTAGAVKG</sequence>
<comment type="subcellular location">
    <subcellularLocation>
        <location evidence="1 7">Cell membrane</location>
        <topology evidence="1 7">Multi-pass membrane protein</topology>
    </subcellularLocation>
</comment>
<feature type="domain" description="ABC transmembrane type-1" evidence="8">
    <location>
        <begin position="86"/>
        <end position="277"/>
    </location>
</feature>
<evidence type="ECO:0000256" key="1">
    <source>
        <dbReference type="ARBA" id="ARBA00004651"/>
    </source>
</evidence>
<dbReference type="SUPFAM" id="SSF161098">
    <property type="entry name" value="MetI-like"/>
    <property type="match status" value="1"/>
</dbReference>
<dbReference type="AlphaFoldDB" id="A0A7G9WFU6"/>
<dbReference type="CDD" id="cd06261">
    <property type="entry name" value="TM_PBP2"/>
    <property type="match status" value="1"/>
</dbReference>
<dbReference type="Gene3D" id="1.10.3720.10">
    <property type="entry name" value="MetI-like"/>
    <property type="match status" value="1"/>
</dbReference>
<evidence type="ECO:0000256" key="6">
    <source>
        <dbReference type="ARBA" id="ARBA00023136"/>
    </source>
</evidence>
<keyword evidence="4 7" id="KW-0812">Transmembrane</keyword>
<dbReference type="InterPro" id="IPR000515">
    <property type="entry name" value="MetI-like"/>
</dbReference>
<evidence type="ECO:0000256" key="4">
    <source>
        <dbReference type="ARBA" id="ARBA00022692"/>
    </source>
</evidence>
<comment type="similarity">
    <text evidence="7">Belongs to the binding-protein-dependent transport system permease family.</text>
</comment>
<dbReference type="Proteomes" id="UP000516046">
    <property type="component" value="Chromosome"/>
</dbReference>
<feature type="transmembrane region" description="Helical" evidence="7">
    <location>
        <begin position="22"/>
        <end position="48"/>
    </location>
</feature>
<dbReference type="PANTHER" id="PTHR43744:SF12">
    <property type="entry name" value="ABC TRANSPORTER PERMEASE PROTEIN MG189-RELATED"/>
    <property type="match status" value="1"/>
</dbReference>
<keyword evidence="2 7" id="KW-0813">Transport</keyword>
<evidence type="ECO:0000256" key="7">
    <source>
        <dbReference type="RuleBase" id="RU363032"/>
    </source>
</evidence>
<dbReference type="GO" id="GO:0005886">
    <property type="term" value="C:plasma membrane"/>
    <property type="evidence" value="ECO:0007669"/>
    <property type="project" value="UniProtKB-SubCell"/>
</dbReference>
<feature type="transmembrane region" description="Helical" evidence="7">
    <location>
        <begin position="258"/>
        <end position="277"/>
    </location>
</feature>
<keyword evidence="5 7" id="KW-1133">Transmembrane helix</keyword>
<name>A0A7G9WFU6_9FIRM</name>
<dbReference type="RefSeq" id="WP_212506630.1">
    <property type="nucleotide sequence ID" value="NZ_CP060696.1"/>
</dbReference>
<keyword evidence="10" id="KW-1185">Reference proteome</keyword>